<accession>A0ABS6B6Q6</accession>
<evidence type="ECO:0008006" key="5">
    <source>
        <dbReference type="Google" id="ProtNLM"/>
    </source>
</evidence>
<feature type="region of interest" description="Disordered" evidence="1">
    <location>
        <begin position="248"/>
        <end position="275"/>
    </location>
</feature>
<dbReference type="Pfam" id="PF20401">
    <property type="entry name" value="Rhomboid_2"/>
    <property type="match status" value="1"/>
</dbReference>
<evidence type="ECO:0000256" key="1">
    <source>
        <dbReference type="SAM" id="MobiDB-lite"/>
    </source>
</evidence>
<name>A0ABS6B6Q6_9NOCA</name>
<evidence type="ECO:0000313" key="4">
    <source>
        <dbReference type="Proteomes" id="UP000733379"/>
    </source>
</evidence>
<keyword evidence="4" id="KW-1185">Reference proteome</keyword>
<dbReference type="Proteomes" id="UP000733379">
    <property type="component" value="Unassembled WGS sequence"/>
</dbReference>
<evidence type="ECO:0000256" key="2">
    <source>
        <dbReference type="SAM" id="Phobius"/>
    </source>
</evidence>
<feature type="transmembrane region" description="Helical" evidence="2">
    <location>
        <begin position="165"/>
        <end position="186"/>
    </location>
</feature>
<organism evidence="3 4">
    <name type="scientific">Nocardia albiluteola</name>
    <dbReference type="NCBI Taxonomy" id="2842303"/>
    <lineage>
        <taxon>Bacteria</taxon>
        <taxon>Bacillati</taxon>
        <taxon>Actinomycetota</taxon>
        <taxon>Actinomycetes</taxon>
        <taxon>Mycobacteriales</taxon>
        <taxon>Nocardiaceae</taxon>
        <taxon>Nocardia</taxon>
    </lineage>
</organism>
<reference evidence="3 4" key="1">
    <citation type="submission" date="2021-06" db="EMBL/GenBank/DDBJ databases">
        <title>Actinomycetes sequencing.</title>
        <authorList>
            <person name="Shan Q."/>
        </authorList>
    </citation>
    <scope>NUCLEOTIDE SEQUENCE [LARGE SCALE GENOMIC DNA]</scope>
    <source>
        <strain evidence="3 4">NEAU-G5</strain>
    </source>
</reference>
<protein>
    <recommendedName>
        <fullName evidence="5">Rhomboid family intramembrane serine protease</fullName>
    </recommendedName>
</protein>
<evidence type="ECO:0000313" key="3">
    <source>
        <dbReference type="EMBL" id="MBU3065949.1"/>
    </source>
</evidence>
<keyword evidence="2" id="KW-1133">Transmembrane helix</keyword>
<feature type="transmembrane region" description="Helical" evidence="2">
    <location>
        <begin position="107"/>
        <end position="123"/>
    </location>
</feature>
<dbReference type="RefSeq" id="WP_215922010.1">
    <property type="nucleotide sequence ID" value="NZ_JAHKNI010000012.1"/>
</dbReference>
<comment type="caution">
    <text evidence="3">The sequence shown here is derived from an EMBL/GenBank/DDBJ whole genome shotgun (WGS) entry which is preliminary data.</text>
</comment>
<sequence>MPASVLTRYRSPWTRTVDAGTALHGLREWWRGPERLTRALRALRDLLGDAPASCAYAFTLFVTWWTLRGISDFAGHRLILSQSTNLHNMRREPVQVLVASAFWTEGGFPWGTIIGFLIVMAFAERWLGTLRWIFVFAVGHVGATLIVVTGISYAVHHHLIPLKVVLATDVGSSYGFSAVLAVLAFHLRGATRVAWMLALVVWYGLGVWRGHTFTDYGHLTAVLLGFVLGAASLLISLRLERWRDGQARATTTDPLATAPSLPAPDTSRPDPAGSR</sequence>
<dbReference type="EMBL" id="JAHKNI010000012">
    <property type="protein sequence ID" value="MBU3065949.1"/>
    <property type="molecule type" value="Genomic_DNA"/>
</dbReference>
<feature type="transmembrane region" description="Helical" evidence="2">
    <location>
        <begin position="193"/>
        <end position="210"/>
    </location>
</feature>
<feature type="transmembrane region" description="Helical" evidence="2">
    <location>
        <begin position="130"/>
        <end position="153"/>
    </location>
</feature>
<gene>
    <name evidence="3" type="ORF">KO481_31065</name>
</gene>
<keyword evidence="2" id="KW-0472">Membrane</keyword>
<feature type="transmembrane region" description="Helical" evidence="2">
    <location>
        <begin position="216"/>
        <end position="237"/>
    </location>
</feature>
<proteinExistence type="predicted"/>
<dbReference type="InterPro" id="IPR046862">
    <property type="entry name" value="Rhomboid_2"/>
</dbReference>
<keyword evidence="2" id="KW-0812">Transmembrane</keyword>
<feature type="transmembrane region" description="Helical" evidence="2">
    <location>
        <begin position="46"/>
        <end position="67"/>
    </location>
</feature>